<gene>
    <name evidence="6" type="ORF">GCM10009550_43170</name>
</gene>
<dbReference type="Proteomes" id="UP001500665">
    <property type="component" value="Unassembled WGS sequence"/>
</dbReference>
<dbReference type="EMBL" id="BAAAHH010000018">
    <property type="protein sequence ID" value="GAA0956773.1"/>
    <property type="molecule type" value="Genomic_DNA"/>
</dbReference>
<dbReference type="Pfam" id="PF00126">
    <property type="entry name" value="HTH_1"/>
    <property type="match status" value="1"/>
</dbReference>
<dbReference type="Gene3D" id="3.40.190.290">
    <property type="match status" value="1"/>
</dbReference>
<dbReference type="PANTHER" id="PTHR30126:SF91">
    <property type="entry name" value="LYSR FAMILY TRANSCRIPTIONAL REGULATOR"/>
    <property type="match status" value="1"/>
</dbReference>
<dbReference type="PROSITE" id="PS50931">
    <property type="entry name" value="HTH_LYSR"/>
    <property type="match status" value="1"/>
</dbReference>
<dbReference type="CDD" id="cd05466">
    <property type="entry name" value="PBP2_LTTR_substrate"/>
    <property type="match status" value="1"/>
</dbReference>
<evidence type="ECO:0000313" key="6">
    <source>
        <dbReference type="EMBL" id="GAA0956773.1"/>
    </source>
</evidence>
<dbReference type="SUPFAM" id="SSF46785">
    <property type="entry name" value="Winged helix' DNA-binding domain"/>
    <property type="match status" value="1"/>
</dbReference>
<keyword evidence="3" id="KW-0238">DNA-binding</keyword>
<evidence type="ECO:0000256" key="4">
    <source>
        <dbReference type="ARBA" id="ARBA00023163"/>
    </source>
</evidence>
<dbReference type="InterPro" id="IPR005119">
    <property type="entry name" value="LysR_subst-bd"/>
</dbReference>
<dbReference type="PANTHER" id="PTHR30126">
    <property type="entry name" value="HTH-TYPE TRANSCRIPTIONAL REGULATOR"/>
    <property type="match status" value="1"/>
</dbReference>
<reference evidence="6 7" key="1">
    <citation type="journal article" date="2019" name="Int. J. Syst. Evol. Microbiol.">
        <title>The Global Catalogue of Microorganisms (GCM) 10K type strain sequencing project: providing services to taxonomists for standard genome sequencing and annotation.</title>
        <authorList>
            <consortium name="The Broad Institute Genomics Platform"/>
            <consortium name="The Broad Institute Genome Sequencing Center for Infectious Disease"/>
            <person name="Wu L."/>
            <person name="Ma J."/>
        </authorList>
    </citation>
    <scope>NUCLEOTIDE SEQUENCE [LARGE SCALE GENOMIC DNA]</scope>
    <source>
        <strain evidence="6 7">JCM 10696</strain>
    </source>
</reference>
<dbReference type="InterPro" id="IPR036388">
    <property type="entry name" value="WH-like_DNA-bd_sf"/>
</dbReference>
<evidence type="ECO:0000259" key="5">
    <source>
        <dbReference type="PROSITE" id="PS50931"/>
    </source>
</evidence>
<protein>
    <submittedName>
        <fullName evidence="6">LysR family transcriptional regulator</fullName>
    </submittedName>
</protein>
<dbReference type="InterPro" id="IPR000847">
    <property type="entry name" value="LysR_HTH_N"/>
</dbReference>
<evidence type="ECO:0000256" key="2">
    <source>
        <dbReference type="ARBA" id="ARBA00023015"/>
    </source>
</evidence>
<dbReference type="RefSeq" id="WP_344242698.1">
    <property type="nucleotide sequence ID" value="NZ_BAAAHH010000018.1"/>
</dbReference>
<keyword evidence="7" id="KW-1185">Reference proteome</keyword>
<dbReference type="SUPFAM" id="SSF53850">
    <property type="entry name" value="Periplasmic binding protein-like II"/>
    <property type="match status" value="1"/>
</dbReference>
<dbReference type="Gene3D" id="1.10.10.10">
    <property type="entry name" value="Winged helix-like DNA-binding domain superfamily/Winged helix DNA-binding domain"/>
    <property type="match status" value="1"/>
</dbReference>
<evidence type="ECO:0000313" key="7">
    <source>
        <dbReference type="Proteomes" id="UP001500665"/>
    </source>
</evidence>
<sequence length="309" mass="33107">MALSSDGIELFLAVVDHGSFSGAARALRRVPSAVSMGIAGIEAELGYRLFDRSRREAVPTPRALALVPHARSVASRLQLLQVHAQELGEDLESALTIAVAAGTDDRRLLDAVAEAGGWHPLLRVNLVRAPHDEVRAMLHDGRADLALLTCSERLDREEALAMVAQDVWVAVASATADTYGLPPGLRRLEDLAASRQIVVAGPGDEITEQRLLVSDARWHVDTVEAALGLVERGAGWANLPLGAVRARVAAGTIRILEFDNLDNGVPMSVQLVWLRRNPLRRAAAELIAFMRPAQHSAPGTRAPGSVRSG</sequence>
<evidence type="ECO:0000256" key="3">
    <source>
        <dbReference type="ARBA" id="ARBA00023125"/>
    </source>
</evidence>
<name>A0ABN1RGE8_9ACTN</name>
<comment type="caution">
    <text evidence="6">The sequence shown here is derived from an EMBL/GenBank/DDBJ whole genome shotgun (WGS) entry which is preliminary data.</text>
</comment>
<accession>A0ABN1RGE8</accession>
<organism evidence="6 7">
    <name type="scientific">Actinocorallia libanotica</name>
    <dbReference type="NCBI Taxonomy" id="46162"/>
    <lineage>
        <taxon>Bacteria</taxon>
        <taxon>Bacillati</taxon>
        <taxon>Actinomycetota</taxon>
        <taxon>Actinomycetes</taxon>
        <taxon>Streptosporangiales</taxon>
        <taxon>Thermomonosporaceae</taxon>
        <taxon>Actinocorallia</taxon>
    </lineage>
</organism>
<keyword evidence="4" id="KW-0804">Transcription</keyword>
<feature type="domain" description="HTH lysR-type" evidence="5">
    <location>
        <begin position="3"/>
        <end position="60"/>
    </location>
</feature>
<dbReference type="Pfam" id="PF03466">
    <property type="entry name" value="LysR_substrate"/>
    <property type="match status" value="1"/>
</dbReference>
<comment type="similarity">
    <text evidence="1">Belongs to the LysR transcriptional regulatory family.</text>
</comment>
<keyword evidence="2" id="KW-0805">Transcription regulation</keyword>
<dbReference type="InterPro" id="IPR036390">
    <property type="entry name" value="WH_DNA-bd_sf"/>
</dbReference>
<evidence type="ECO:0000256" key="1">
    <source>
        <dbReference type="ARBA" id="ARBA00009437"/>
    </source>
</evidence>
<proteinExistence type="inferred from homology"/>